<reference evidence="2 3" key="1">
    <citation type="journal article" date="2021" name="BMC Genomics">
        <title>Telomere-to-telomere genome assembly of asparaginase-producing Trichoderma simmonsii.</title>
        <authorList>
            <person name="Chung D."/>
            <person name="Kwon Y.M."/>
            <person name="Yang Y."/>
        </authorList>
    </citation>
    <scope>NUCLEOTIDE SEQUENCE [LARGE SCALE GENOMIC DNA]</scope>
    <source>
        <strain evidence="2 3">GH-Sj1</strain>
    </source>
</reference>
<feature type="region of interest" description="Disordered" evidence="1">
    <location>
        <begin position="332"/>
        <end position="420"/>
    </location>
</feature>
<proteinExistence type="predicted"/>
<evidence type="ECO:0000256" key="1">
    <source>
        <dbReference type="SAM" id="MobiDB-lite"/>
    </source>
</evidence>
<feature type="compositionally biased region" description="Polar residues" evidence="1">
    <location>
        <begin position="69"/>
        <end position="78"/>
    </location>
</feature>
<feature type="compositionally biased region" description="Basic residues" evidence="1">
    <location>
        <begin position="332"/>
        <end position="345"/>
    </location>
</feature>
<feature type="compositionally biased region" description="Basic and acidic residues" evidence="1">
    <location>
        <begin position="97"/>
        <end position="108"/>
    </location>
</feature>
<feature type="region of interest" description="Disordered" evidence="1">
    <location>
        <begin position="60"/>
        <end position="79"/>
    </location>
</feature>
<gene>
    <name evidence="2" type="ORF">H0G86_000627</name>
</gene>
<dbReference type="CDD" id="cd12148">
    <property type="entry name" value="fungal_TF_MHR"/>
    <property type="match status" value="1"/>
</dbReference>
<evidence type="ECO:0000313" key="2">
    <source>
        <dbReference type="EMBL" id="QYS93242.1"/>
    </source>
</evidence>
<keyword evidence="3" id="KW-1185">Reference proteome</keyword>
<feature type="compositionally biased region" description="Low complexity" evidence="1">
    <location>
        <begin position="346"/>
        <end position="355"/>
    </location>
</feature>
<feature type="region of interest" description="Disordered" evidence="1">
    <location>
        <begin position="1043"/>
        <end position="1083"/>
    </location>
</feature>
<organism evidence="2 3">
    <name type="scientific">Trichoderma simmonsii</name>
    <dbReference type="NCBI Taxonomy" id="1491479"/>
    <lineage>
        <taxon>Eukaryota</taxon>
        <taxon>Fungi</taxon>
        <taxon>Dikarya</taxon>
        <taxon>Ascomycota</taxon>
        <taxon>Pezizomycotina</taxon>
        <taxon>Sordariomycetes</taxon>
        <taxon>Hypocreomycetidae</taxon>
        <taxon>Hypocreales</taxon>
        <taxon>Hypocreaceae</taxon>
        <taxon>Trichoderma</taxon>
    </lineage>
</organism>
<accession>A0A8G0PAE1</accession>
<name>A0A8G0PAE1_9HYPO</name>
<evidence type="ECO:0008006" key="4">
    <source>
        <dbReference type="Google" id="ProtNLM"/>
    </source>
</evidence>
<dbReference type="EMBL" id="CP075864">
    <property type="protein sequence ID" value="QYS93242.1"/>
    <property type="molecule type" value="Genomic_DNA"/>
</dbReference>
<protein>
    <recommendedName>
        <fullName evidence="4">Transcription factor domain-containing protein</fullName>
    </recommendedName>
</protein>
<feature type="compositionally biased region" description="Low complexity" evidence="1">
    <location>
        <begin position="376"/>
        <end position="390"/>
    </location>
</feature>
<dbReference type="Proteomes" id="UP000826661">
    <property type="component" value="Chromosome I"/>
</dbReference>
<feature type="compositionally biased region" description="Low complexity" evidence="1">
    <location>
        <begin position="109"/>
        <end position="120"/>
    </location>
</feature>
<feature type="region of interest" description="Disordered" evidence="1">
    <location>
        <begin position="86"/>
        <end position="124"/>
    </location>
</feature>
<feature type="region of interest" description="Disordered" evidence="1">
    <location>
        <begin position="1"/>
        <end position="28"/>
    </location>
</feature>
<feature type="compositionally biased region" description="Low complexity" evidence="1">
    <location>
        <begin position="1056"/>
        <end position="1075"/>
    </location>
</feature>
<sequence>MVSRNQKPKAGGSQDPNSARKLRPRPSFCQKCGYRRDDPAASCVGCAADVVIKEFRDRLSKAAADDGSDNTQCDITMTTEDDDNDLMKIDSCSGSKDNGEGEVSHTDANEGAAAAAAEGNSSKTEEVPVPAQKDIAFQARPPILALPSELLSSITPWTPVDSSTLMGPPAAKSHATHMAATASNIPTSVPMDAPAIMKEATSVNPEAYYASFPKSLSSASSMASPAFTAPATMPPRVMGQSSMSSSATTNPQASMGPLTVTNPQGFVASPTFKGPSTSMSPSAVGPWVSVTADPSYIVPQSVDFYSAAMDDSADTGFPMMRTRMPLRDIRPRVKVNRLRMRKRPQRAAPRPRQPAMNPGAHMVPSPSENSRAPGESLAATNSSNAANPPSITISAPSTTPPEDADSTRGTTSPVADNDPLSLVSATSETTFPVSTGLALTNMSVNESSSAVSGLTCTSLSATTELPAATNAPTTENLQVTMDCALLKSLSAALESENPQMEAHLKAYGPPPTNAGNYLYIIQTSYCYTSRAADGIPMKLDPITKKELIHLEVLVTNPPITSTPPFFMPPRSLSIYLLKIYRHEVYFTYPFFNMNQFTDVVMKFFMLITKSDVSSTYLGLGCSDESNPTTPLFQCSLFMILWHAVYFANIEQEDKEFASRIFWKCAKFFMTEELLETSCLAAVQTQLIIAVALNSSNLQGNERKIPAELAYRIAQCLGIDNEKNLPTAAAEGVHDADTQAWYGCVMMNLFSQTRNSQLPLNSGMSKSPLATRRYQSPAGSVDFSFFINSVIRAEELEKILKDIRKTREPVLEPFTEGLYKQYATIVPMLREKLREFIKLLPKELGWGNSGLPDEYVPIGDVDQPKATSNANFMHLRAMLFRPILMHIGIDGYLETKSITHKIDPVVKDKTLTYAMSCVNTAISLIDFLYKRFLVDIKSNREWWWSPYHTSTAGLVLVMAQTSATLWSHVQVSLVEKAWDSCQDMLGYGATDNHFHEKALRFLWGVNKRLAGVRVLENKYNTLKLRLPTPAVTWSYQRTPHSQYVNPRSPFLESGSTSHSAYPNSNSNAPSNASNPNQGPSVFPYTGPSSLNAAPFTASAVSANITTMSSASNGVVSSGPGVVANATFANYNTVPYASLPNASTVPPFTASSSVNTAPFTAPWASGAVPPFNGPASTAYPVSASSGSGHFPFSWDPNMIQPAAPESDEASYTVASNSMAVTSADSSGYTIAPYATSSHWNTTPYAASSESATFLHPDGTNSTTAPTTTFSSVAPAPYTGPYTAFSDPNATLYTEESANLNGAVWPDMSAYNLTPSSSSTMTSLSPSNPNLANYGNMEDVDGTGMETQVFYQPSTKRYAYYSPDDDDASMACNEQS</sequence>
<evidence type="ECO:0000313" key="3">
    <source>
        <dbReference type="Proteomes" id="UP000826661"/>
    </source>
</evidence>